<proteinExistence type="predicted"/>
<sequence length="108" mass="12581">MIKKRFFLTMALFSSPVFAEKIQFKQTLEPNQDWMVYILTLVILTMIAFVLAKKNQGSLLPSSSCLIIDKKRLSPKTMIYVIEYQNQRFMLTDNQQSLALHCLTKESE</sequence>
<accession>A0A0W0SWM8</accession>
<evidence type="ECO:0008006" key="5">
    <source>
        <dbReference type="Google" id="ProtNLM"/>
    </source>
</evidence>
<dbReference type="RefSeq" id="WP_058495676.1">
    <property type="nucleotide sequence ID" value="NZ_CAAAIU010000002.1"/>
</dbReference>
<name>A0A0W0SWM8_9GAMM</name>
<evidence type="ECO:0000313" key="4">
    <source>
        <dbReference type="Proteomes" id="UP000054736"/>
    </source>
</evidence>
<keyword evidence="1" id="KW-1133">Transmembrane helix</keyword>
<dbReference type="PATRIC" id="fig|1212489.4.peg.1458"/>
<comment type="caution">
    <text evidence="3">The sequence shown here is derived from an EMBL/GenBank/DDBJ whole genome shotgun (WGS) entry which is preliminary data.</text>
</comment>
<feature type="signal peptide" evidence="2">
    <location>
        <begin position="1"/>
        <end position="19"/>
    </location>
</feature>
<feature type="transmembrane region" description="Helical" evidence="1">
    <location>
        <begin position="35"/>
        <end position="52"/>
    </location>
</feature>
<keyword evidence="2" id="KW-0732">Signal</keyword>
<keyword evidence="1" id="KW-0472">Membrane</keyword>
<dbReference type="OrthoDB" id="5653356at2"/>
<protein>
    <recommendedName>
        <fullName evidence="5">Flagellar biosynthetic protein FliO</fullName>
    </recommendedName>
</protein>
<keyword evidence="4" id="KW-1185">Reference proteome</keyword>
<gene>
    <name evidence="3" type="ORF">Ldro_1379</name>
</gene>
<reference evidence="3 4" key="1">
    <citation type="submission" date="2015-11" db="EMBL/GenBank/DDBJ databases">
        <title>Genomic analysis of 38 Legionella species identifies large and diverse effector repertoires.</title>
        <authorList>
            <person name="Burstein D."/>
            <person name="Amaro F."/>
            <person name="Zusman T."/>
            <person name="Lifshitz Z."/>
            <person name="Cohen O."/>
            <person name="Gilbert J.A."/>
            <person name="Pupko T."/>
            <person name="Shuman H.A."/>
            <person name="Segal G."/>
        </authorList>
    </citation>
    <scope>NUCLEOTIDE SEQUENCE [LARGE SCALE GENOMIC DNA]</scope>
    <source>
        <strain evidence="3 4">ATCC 700990</strain>
    </source>
</reference>
<dbReference type="EMBL" id="LNXY01000020">
    <property type="protein sequence ID" value="KTC87760.1"/>
    <property type="molecule type" value="Genomic_DNA"/>
</dbReference>
<dbReference type="AlphaFoldDB" id="A0A0W0SWM8"/>
<evidence type="ECO:0000256" key="1">
    <source>
        <dbReference type="SAM" id="Phobius"/>
    </source>
</evidence>
<organism evidence="3 4">
    <name type="scientific">Legionella drozanskii LLAP-1</name>
    <dbReference type="NCBI Taxonomy" id="1212489"/>
    <lineage>
        <taxon>Bacteria</taxon>
        <taxon>Pseudomonadati</taxon>
        <taxon>Pseudomonadota</taxon>
        <taxon>Gammaproteobacteria</taxon>
        <taxon>Legionellales</taxon>
        <taxon>Legionellaceae</taxon>
        <taxon>Legionella</taxon>
    </lineage>
</organism>
<evidence type="ECO:0000256" key="2">
    <source>
        <dbReference type="SAM" id="SignalP"/>
    </source>
</evidence>
<dbReference type="STRING" id="1212489.Ldro_1379"/>
<keyword evidence="1" id="KW-0812">Transmembrane</keyword>
<evidence type="ECO:0000313" key="3">
    <source>
        <dbReference type="EMBL" id="KTC87760.1"/>
    </source>
</evidence>
<dbReference type="Proteomes" id="UP000054736">
    <property type="component" value="Unassembled WGS sequence"/>
</dbReference>
<feature type="chain" id="PRO_5006912416" description="Flagellar biosynthetic protein FliO" evidence="2">
    <location>
        <begin position="20"/>
        <end position="108"/>
    </location>
</feature>